<organism evidence="4 5">
    <name type="scientific">Terrimicrobium sacchariphilum</name>
    <dbReference type="NCBI Taxonomy" id="690879"/>
    <lineage>
        <taxon>Bacteria</taxon>
        <taxon>Pseudomonadati</taxon>
        <taxon>Verrucomicrobiota</taxon>
        <taxon>Terrimicrobiia</taxon>
        <taxon>Terrimicrobiales</taxon>
        <taxon>Terrimicrobiaceae</taxon>
        <taxon>Terrimicrobium</taxon>
    </lineage>
</organism>
<dbReference type="OrthoDB" id="190494at2"/>
<sequence>MIIKRFLCTLCLILLSATAWAQTNSGASMDPESSKNDKKDPFGMNPLMKDRPKNAKTEITAKKQATFDNNANLAEFEGNVVVQDPQFTLFCDKLRVTLSKDRKGLQLAEAMGNVIIVQNSTDENGKTSKATGRAGKAVYEPKSGDVTLSIWPSIQHDVNMQKATEEGTIMILNRSGTSKTIGGSTTVIVETSEQKY</sequence>
<accession>A0A146GAW5</accession>
<protein>
    <submittedName>
        <fullName evidence="4">Lipopolysaccharide transport protein LptA</fullName>
    </submittedName>
</protein>
<dbReference type="EMBL" id="BDCO01000002">
    <property type="protein sequence ID" value="GAT33696.1"/>
    <property type="molecule type" value="Genomic_DNA"/>
</dbReference>
<gene>
    <name evidence="4" type="ORF">TSACC_22113</name>
</gene>
<dbReference type="Gene3D" id="2.60.450.10">
    <property type="entry name" value="Lipopolysaccharide (LPS) transport protein A like domain"/>
    <property type="match status" value="1"/>
</dbReference>
<evidence type="ECO:0000256" key="2">
    <source>
        <dbReference type="SAM" id="SignalP"/>
    </source>
</evidence>
<feature type="region of interest" description="Disordered" evidence="1">
    <location>
        <begin position="24"/>
        <end position="53"/>
    </location>
</feature>
<evidence type="ECO:0000259" key="3">
    <source>
        <dbReference type="Pfam" id="PF03968"/>
    </source>
</evidence>
<dbReference type="RefSeq" id="WP_075079397.1">
    <property type="nucleotide sequence ID" value="NZ_BDCO01000002.1"/>
</dbReference>
<keyword evidence="2" id="KW-0732">Signal</keyword>
<dbReference type="AlphaFoldDB" id="A0A146GAW5"/>
<evidence type="ECO:0000313" key="5">
    <source>
        <dbReference type="Proteomes" id="UP000076023"/>
    </source>
</evidence>
<proteinExistence type="predicted"/>
<dbReference type="STRING" id="690879.TSACC_22113"/>
<evidence type="ECO:0000256" key="1">
    <source>
        <dbReference type="SAM" id="MobiDB-lite"/>
    </source>
</evidence>
<comment type="caution">
    <text evidence="4">The sequence shown here is derived from an EMBL/GenBank/DDBJ whole genome shotgun (WGS) entry which is preliminary data.</text>
</comment>
<dbReference type="InterPro" id="IPR005653">
    <property type="entry name" value="OstA-like_N"/>
</dbReference>
<dbReference type="Pfam" id="PF03968">
    <property type="entry name" value="LptD_N"/>
    <property type="match status" value="1"/>
</dbReference>
<dbReference type="Proteomes" id="UP000076023">
    <property type="component" value="Unassembled WGS sequence"/>
</dbReference>
<feature type="domain" description="Organic solvent tolerance-like N-terminal" evidence="3">
    <location>
        <begin position="58"/>
        <end position="149"/>
    </location>
</feature>
<keyword evidence="5" id="KW-1185">Reference proteome</keyword>
<name>A0A146GAW5_TERSA</name>
<evidence type="ECO:0000313" key="4">
    <source>
        <dbReference type="EMBL" id="GAT33696.1"/>
    </source>
</evidence>
<feature type="chain" id="PRO_5007524631" evidence="2">
    <location>
        <begin position="22"/>
        <end position="196"/>
    </location>
</feature>
<reference evidence="5" key="1">
    <citation type="journal article" date="2017" name="Genome Announc.">
        <title>Draft Genome Sequence of Terrimicrobium sacchariphilum NM-5T, a Facultative Anaerobic Soil Bacterium of the Class Spartobacteria.</title>
        <authorList>
            <person name="Qiu Y.L."/>
            <person name="Tourlousse D.M."/>
            <person name="Matsuura N."/>
            <person name="Ohashi A."/>
            <person name="Sekiguchi Y."/>
        </authorList>
    </citation>
    <scope>NUCLEOTIDE SEQUENCE [LARGE SCALE GENOMIC DNA]</scope>
    <source>
        <strain evidence="5">NM-5</strain>
    </source>
</reference>
<feature type="compositionally biased region" description="Basic and acidic residues" evidence="1">
    <location>
        <begin position="32"/>
        <end position="41"/>
    </location>
</feature>
<dbReference type="InParanoid" id="A0A146GAW5"/>
<feature type="signal peptide" evidence="2">
    <location>
        <begin position="1"/>
        <end position="21"/>
    </location>
</feature>